<gene>
    <name evidence="2" type="ORF">R3P38DRAFT_3213708</name>
</gene>
<feature type="region of interest" description="Disordered" evidence="1">
    <location>
        <begin position="60"/>
        <end position="109"/>
    </location>
</feature>
<evidence type="ECO:0000313" key="2">
    <source>
        <dbReference type="EMBL" id="KAK7006925.1"/>
    </source>
</evidence>
<protein>
    <submittedName>
        <fullName evidence="2">Uncharacterized protein</fullName>
    </submittedName>
</protein>
<keyword evidence="3" id="KW-1185">Reference proteome</keyword>
<evidence type="ECO:0000313" key="3">
    <source>
        <dbReference type="Proteomes" id="UP001362999"/>
    </source>
</evidence>
<accession>A0AAW0AE26</accession>
<dbReference type="AlphaFoldDB" id="A0AAW0AE26"/>
<name>A0AAW0AE26_9AGAR</name>
<evidence type="ECO:0000256" key="1">
    <source>
        <dbReference type="SAM" id="MobiDB-lite"/>
    </source>
</evidence>
<dbReference type="EMBL" id="JAWWNJ010000074">
    <property type="protein sequence ID" value="KAK7006925.1"/>
    <property type="molecule type" value="Genomic_DNA"/>
</dbReference>
<comment type="caution">
    <text evidence="2">The sequence shown here is derived from an EMBL/GenBank/DDBJ whole genome shotgun (WGS) entry which is preliminary data.</text>
</comment>
<sequence>MPPVRLHFDVEESDLPRLLVCYATGRKHYRLPLKITSNFILWLLSMINLRNRLVIDRDTRRSVTPRTPRTPRRAPNSARSDVQHSRRILTPSQPREENLPNLGSPPVQLRSVGQNTQLTSGQSLPLLSPSRQSILSNSPASPALASSLLPRGAFLFSSFLTKSPHMISDSPQLADGAPSAPFSSSSALNDVCETHHDSLLPCGTSLLPAFMFRAVSPTTPTTPPPRTAGTAQLLLVL</sequence>
<organism evidence="2 3">
    <name type="scientific">Favolaschia claudopus</name>
    <dbReference type="NCBI Taxonomy" id="2862362"/>
    <lineage>
        <taxon>Eukaryota</taxon>
        <taxon>Fungi</taxon>
        <taxon>Dikarya</taxon>
        <taxon>Basidiomycota</taxon>
        <taxon>Agaricomycotina</taxon>
        <taxon>Agaricomycetes</taxon>
        <taxon>Agaricomycetidae</taxon>
        <taxon>Agaricales</taxon>
        <taxon>Marasmiineae</taxon>
        <taxon>Mycenaceae</taxon>
        <taxon>Favolaschia</taxon>
    </lineage>
</organism>
<reference evidence="2 3" key="1">
    <citation type="journal article" date="2024" name="J Genomics">
        <title>Draft genome sequencing and assembly of Favolaschia claudopus CIRM-BRFM 2984 isolated from oak limbs.</title>
        <authorList>
            <person name="Navarro D."/>
            <person name="Drula E."/>
            <person name="Chaduli D."/>
            <person name="Cazenave R."/>
            <person name="Ahrendt S."/>
            <person name="Wang J."/>
            <person name="Lipzen A."/>
            <person name="Daum C."/>
            <person name="Barry K."/>
            <person name="Grigoriev I.V."/>
            <person name="Favel A."/>
            <person name="Rosso M.N."/>
            <person name="Martin F."/>
        </authorList>
    </citation>
    <scope>NUCLEOTIDE SEQUENCE [LARGE SCALE GENOMIC DNA]</scope>
    <source>
        <strain evidence="2 3">CIRM-BRFM 2984</strain>
    </source>
</reference>
<dbReference type="Proteomes" id="UP001362999">
    <property type="component" value="Unassembled WGS sequence"/>
</dbReference>
<proteinExistence type="predicted"/>
<feature type="compositionally biased region" description="Low complexity" evidence="1">
    <location>
        <begin position="62"/>
        <end position="79"/>
    </location>
</feature>